<protein>
    <submittedName>
        <fullName evidence="1">Uncharacterized protein</fullName>
    </submittedName>
</protein>
<sequence length="72" mass="7697">MFYRKAAIAPSSFGQGGMGAAGEWLDAGRLTDLLAKRAQNCRPWNARTSIASAPLLPKEVSCAEHLLPEPSL</sequence>
<dbReference type="InParanoid" id="U5DMK9"/>
<keyword evidence="2" id="KW-1185">Reference proteome</keyword>
<dbReference type="AlphaFoldDB" id="U5DMK9"/>
<dbReference type="Proteomes" id="UP000016960">
    <property type="component" value="Unassembled WGS sequence"/>
</dbReference>
<proteinExistence type="predicted"/>
<evidence type="ECO:0000313" key="1">
    <source>
        <dbReference type="EMBL" id="ERN40940.1"/>
    </source>
</evidence>
<comment type="caution">
    <text evidence="1">The sequence shown here is derived from an EMBL/GenBank/DDBJ whole genome shotgun (WGS) entry which is preliminary data.</text>
</comment>
<name>U5DMK9_9CHRO</name>
<dbReference type="EMBL" id="ASSJ01000062">
    <property type="protein sequence ID" value="ERN40940.1"/>
    <property type="molecule type" value="Genomic_DNA"/>
</dbReference>
<gene>
    <name evidence="1" type="ORF">KR51_00024990</name>
</gene>
<reference evidence="1 2" key="1">
    <citation type="submission" date="2013-05" db="EMBL/GenBank/DDBJ databases">
        <title>Draft genome sequence of Rubidibacter lacunae KORDI 51-2.</title>
        <authorList>
            <person name="Choi D.H."/>
            <person name="Noh J.H."/>
            <person name="Kwon K.-K."/>
            <person name="Lee J.-H."/>
            <person name="Ryu J.-Y."/>
        </authorList>
    </citation>
    <scope>NUCLEOTIDE SEQUENCE [LARGE SCALE GENOMIC DNA]</scope>
    <source>
        <strain evidence="1 2">KORDI 51-2</strain>
    </source>
</reference>
<accession>U5DMK9</accession>
<evidence type="ECO:0000313" key="2">
    <source>
        <dbReference type="Proteomes" id="UP000016960"/>
    </source>
</evidence>
<organism evidence="1 2">
    <name type="scientific">Rubidibacter lacunae KORDI 51-2</name>
    <dbReference type="NCBI Taxonomy" id="582515"/>
    <lineage>
        <taxon>Bacteria</taxon>
        <taxon>Bacillati</taxon>
        <taxon>Cyanobacteriota</taxon>
        <taxon>Cyanophyceae</taxon>
        <taxon>Oscillatoriophycideae</taxon>
        <taxon>Chroococcales</taxon>
        <taxon>Aphanothecaceae</taxon>
        <taxon>Rubidibacter</taxon>
    </lineage>
</organism>
<feature type="non-terminal residue" evidence="1">
    <location>
        <position position="72"/>
    </location>
</feature>